<accession>A0A8S9LPQ0</accession>
<reference evidence="1" key="1">
    <citation type="submission" date="2019-12" db="EMBL/GenBank/DDBJ databases">
        <title>Genome sequencing and annotation of Brassica cretica.</title>
        <authorList>
            <person name="Studholme D.J."/>
            <person name="Sarris P.F."/>
        </authorList>
    </citation>
    <scope>NUCLEOTIDE SEQUENCE</scope>
    <source>
        <strain evidence="1">PFS-001/15</strain>
        <tissue evidence="1">Leaf</tissue>
    </source>
</reference>
<gene>
    <name evidence="1" type="ORF">F2Q68_00045656</name>
</gene>
<evidence type="ECO:0008006" key="3">
    <source>
        <dbReference type="Google" id="ProtNLM"/>
    </source>
</evidence>
<organism evidence="1 2">
    <name type="scientific">Brassica cretica</name>
    <name type="common">Mustard</name>
    <dbReference type="NCBI Taxonomy" id="69181"/>
    <lineage>
        <taxon>Eukaryota</taxon>
        <taxon>Viridiplantae</taxon>
        <taxon>Streptophyta</taxon>
        <taxon>Embryophyta</taxon>
        <taxon>Tracheophyta</taxon>
        <taxon>Spermatophyta</taxon>
        <taxon>Magnoliopsida</taxon>
        <taxon>eudicotyledons</taxon>
        <taxon>Gunneridae</taxon>
        <taxon>Pentapetalae</taxon>
        <taxon>rosids</taxon>
        <taxon>malvids</taxon>
        <taxon>Brassicales</taxon>
        <taxon>Brassicaceae</taxon>
        <taxon>Brassiceae</taxon>
        <taxon>Brassica</taxon>
    </lineage>
</organism>
<dbReference type="PANTHER" id="PTHR48449">
    <property type="entry name" value="DUF1985 DOMAIN-CONTAINING PROTEIN"/>
    <property type="match status" value="1"/>
</dbReference>
<dbReference type="AlphaFoldDB" id="A0A8S9LPQ0"/>
<protein>
    <recommendedName>
        <fullName evidence="3">DUF1985 domain-containing protein</fullName>
    </recommendedName>
</protein>
<evidence type="ECO:0000313" key="1">
    <source>
        <dbReference type="EMBL" id="KAF2607173.1"/>
    </source>
</evidence>
<comment type="caution">
    <text evidence="1">The sequence shown here is derived from an EMBL/GenBank/DDBJ whole genome shotgun (WGS) entry which is preliminary data.</text>
</comment>
<dbReference type="PANTHER" id="PTHR48449:SF1">
    <property type="entry name" value="DUF1985 DOMAIN-CONTAINING PROTEIN"/>
    <property type="match status" value="1"/>
</dbReference>
<evidence type="ECO:0000313" key="2">
    <source>
        <dbReference type="Proteomes" id="UP000712281"/>
    </source>
</evidence>
<dbReference type="Proteomes" id="UP000712281">
    <property type="component" value="Unassembled WGS sequence"/>
</dbReference>
<dbReference type="EMBL" id="QGKW02000276">
    <property type="protein sequence ID" value="KAF2607173.1"/>
    <property type="molecule type" value="Genomic_DNA"/>
</dbReference>
<sequence length="214" mass="25027">MSRRRSRRGKEKADETVERRVAMAMRWSRRGKEIAEETVEAEDIKELLPERLFATDRFPNKRVNTTVDYLLRVRNALNDTPEMAKLIGSCFGGLFKLPAQRLLMGRLEVMGLPCGEFEDGYSIDFHISLKDENYEYWDRLIGSDMYVAVVESETEMFGWRKRRLCLKIIVNSVFVACVQRNKCTHVRYTHAVHAYGSYVWAGRLVPNNHFVRVR</sequence>
<proteinExistence type="predicted"/>
<name>A0A8S9LPQ0_BRACR</name>